<protein>
    <submittedName>
        <fullName evidence="3">FxsA family protein</fullName>
    </submittedName>
</protein>
<dbReference type="PANTHER" id="PTHR35335:SF1">
    <property type="entry name" value="UPF0716 PROTEIN FXSA"/>
    <property type="match status" value="1"/>
</dbReference>
<keyword evidence="2" id="KW-0812">Transmembrane</keyword>
<evidence type="ECO:0000313" key="3">
    <source>
        <dbReference type="EMBL" id="NEK85784.1"/>
    </source>
</evidence>
<keyword evidence="2" id="KW-0472">Membrane</keyword>
<feature type="compositionally biased region" description="Basic and acidic residues" evidence="1">
    <location>
        <begin position="148"/>
        <end position="167"/>
    </location>
</feature>
<keyword evidence="2" id="KW-1133">Transmembrane helix</keyword>
<dbReference type="NCBIfam" id="NF008528">
    <property type="entry name" value="PRK11463.1-2"/>
    <property type="match status" value="1"/>
</dbReference>
<dbReference type="RefSeq" id="WP_163204143.1">
    <property type="nucleotide sequence ID" value="NZ_JAAGWG010000010.1"/>
</dbReference>
<sequence length="167" mass="17775">MADLVRRRLRLVVGLTALAELVVFVLVAAWIGVGATVLATLATSALGFVLLGRQGTRALTDLRERARTRRSPGAELGNAGLIAVGGLLMVLPGFIGDVVGLLCLLPGTRGLVRRALGRLVLSRLPDRMRGPVRVQSVRTAQMPGDDVPGERRPVIEGEVLGDPHRRP</sequence>
<evidence type="ECO:0000313" key="4">
    <source>
        <dbReference type="Proteomes" id="UP000479241"/>
    </source>
</evidence>
<gene>
    <name evidence="3" type="ORF">GCU60_08410</name>
</gene>
<reference evidence="3 4" key="1">
    <citation type="submission" date="2019-12" db="EMBL/GenBank/DDBJ databases">
        <title>the WGS of Blastococcus saxobsidens 67B17.</title>
        <authorList>
            <person name="Jiang Z."/>
        </authorList>
    </citation>
    <scope>NUCLEOTIDE SEQUENCE [LARGE SCALE GENOMIC DNA]</scope>
    <source>
        <strain evidence="3 4">67B17</strain>
    </source>
</reference>
<comment type="caution">
    <text evidence="3">The sequence shown here is derived from an EMBL/GenBank/DDBJ whole genome shotgun (WGS) entry which is preliminary data.</text>
</comment>
<name>A0A6L9W2X5_9ACTN</name>
<dbReference type="PANTHER" id="PTHR35335">
    <property type="entry name" value="UPF0716 PROTEIN FXSA"/>
    <property type="match status" value="1"/>
</dbReference>
<feature type="region of interest" description="Disordered" evidence="1">
    <location>
        <begin position="141"/>
        <end position="167"/>
    </location>
</feature>
<evidence type="ECO:0000256" key="2">
    <source>
        <dbReference type="SAM" id="Phobius"/>
    </source>
</evidence>
<feature type="transmembrane region" description="Helical" evidence="2">
    <location>
        <begin position="37"/>
        <end position="55"/>
    </location>
</feature>
<dbReference type="EMBL" id="JAAGWG010000010">
    <property type="protein sequence ID" value="NEK85784.1"/>
    <property type="molecule type" value="Genomic_DNA"/>
</dbReference>
<dbReference type="InterPro" id="IPR007313">
    <property type="entry name" value="FxsA"/>
</dbReference>
<organism evidence="3 4">
    <name type="scientific">Blastococcus saxobsidens</name>
    <dbReference type="NCBI Taxonomy" id="138336"/>
    <lineage>
        <taxon>Bacteria</taxon>
        <taxon>Bacillati</taxon>
        <taxon>Actinomycetota</taxon>
        <taxon>Actinomycetes</taxon>
        <taxon>Geodermatophilales</taxon>
        <taxon>Geodermatophilaceae</taxon>
        <taxon>Blastococcus</taxon>
    </lineage>
</organism>
<dbReference type="Pfam" id="PF04186">
    <property type="entry name" value="FxsA"/>
    <property type="match status" value="1"/>
</dbReference>
<accession>A0A6L9W2X5</accession>
<evidence type="ECO:0000256" key="1">
    <source>
        <dbReference type="SAM" id="MobiDB-lite"/>
    </source>
</evidence>
<feature type="transmembrane region" description="Helical" evidence="2">
    <location>
        <begin position="76"/>
        <end position="95"/>
    </location>
</feature>
<proteinExistence type="predicted"/>
<dbReference type="AlphaFoldDB" id="A0A6L9W2X5"/>
<feature type="transmembrane region" description="Helical" evidence="2">
    <location>
        <begin position="12"/>
        <end position="31"/>
    </location>
</feature>
<dbReference type="Proteomes" id="UP000479241">
    <property type="component" value="Unassembled WGS sequence"/>
</dbReference>
<dbReference type="GO" id="GO:0016020">
    <property type="term" value="C:membrane"/>
    <property type="evidence" value="ECO:0007669"/>
    <property type="project" value="InterPro"/>
</dbReference>